<dbReference type="HAMAP" id="MF_00693">
    <property type="entry name" value="Transcrip_reg_TACO1"/>
    <property type="match status" value="1"/>
</dbReference>
<dbReference type="InterPro" id="IPR017856">
    <property type="entry name" value="Integrase-like_N"/>
</dbReference>
<reference evidence="5 6" key="1">
    <citation type="submission" date="2016-07" db="EMBL/GenBank/DDBJ databases">
        <title>Pervasive Adenine N6-methylation of Active Genes in Fungi.</title>
        <authorList>
            <consortium name="DOE Joint Genome Institute"/>
            <person name="Mondo S.J."/>
            <person name="Dannebaum R.O."/>
            <person name="Kuo R.C."/>
            <person name="Labutti K."/>
            <person name="Haridas S."/>
            <person name="Kuo A."/>
            <person name="Salamov A."/>
            <person name="Ahrendt S.R."/>
            <person name="Lipzen A."/>
            <person name="Sullivan W."/>
            <person name="Andreopoulos W.B."/>
            <person name="Clum A."/>
            <person name="Lindquist E."/>
            <person name="Daum C."/>
            <person name="Ramamoorthy G.K."/>
            <person name="Gryganskyi A."/>
            <person name="Culley D."/>
            <person name="Magnuson J.K."/>
            <person name="James T.Y."/>
            <person name="O'Malley M.A."/>
            <person name="Stajich J.E."/>
            <person name="Spatafora J.W."/>
            <person name="Visel A."/>
            <person name="Grigoriev I.V."/>
        </authorList>
    </citation>
    <scope>NUCLEOTIDE SEQUENCE [LARGE SCALE GENOMIC DNA]</scope>
    <source>
        <strain evidence="5 6">PL171</strain>
    </source>
</reference>
<dbReference type="AlphaFoldDB" id="A0A1Y2H737"/>
<dbReference type="Gene3D" id="3.30.70.980">
    <property type="match status" value="2"/>
</dbReference>
<sequence>MLLNLATRRPCTGPLATATASCALRLPRPPLASSLRPPISLSSPLNFTGAYPLSTSAPLLAGHNKWSKIRHKKGDTDTKRALMFSRLGREIIAACKSGGSTDPDANSALASILLRARSHNMPKASIDAAIKKSQGPNAIDLVETLYEGQAHGYAFMVECLSDNSNRAIQNVRKVFTKAGGALGSVAFMFTRRGLVTVGGDGVNADTVFEAAVEAGAEDVLSDEQLQDGAVMVVTAFADRHAVAQALAKGHGLQVTSVDSDYAPLDEYKVPMSDDEAVQAEVGKVLDALDELDDVVRVHSNIA</sequence>
<dbReference type="InterPro" id="IPR048300">
    <property type="entry name" value="TACO1_YebC-like_2nd/3rd_dom"/>
</dbReference>
<dbReference type="InterPro" id="IPR002876">
    <property type="entry name" value="Transcrip_reg_TACO1-like"/>
</dbReference>
<evidence type="ECO:0000256" key="2">
    <source>
        <dbReference type="ARBA" id="ARBA00008724"/>
    </source>
</evidence>
<dbReference type="GO" id="GO:0005739">
    <property type="term" value="C:mitochondrion"/>
    <property type="evidence" value="ECO:0007669"/>
    <property type="project" value="UniProtKB-SubCell"/>
</dbReference>
<dbReference type="PANTHER" id="PTHR12532:SF0">
    <property type="entry name" value="TRANSLATIONAL ACTIVATOR OF CYTOCHROME C OXIDASE 1"/>
    <property type="match status" value="1"/>
</dbReference>
<comment type="caution">
    <text evidence="5">The sequence shown here is derived from an EMBL/GenBank/DDBJ whole genome shotgun (WGS) entry which is preliminary data.</text>
</comment>
<keyword evidence="6" id="KW-1185">Reference proteome</keyword>
<gene>
    <name evidence="5" type="ORF">BCR44DRAFT_116860</name>
</gene>
<dbReference type="InterPro" id="IPR026564">
    <property type="entry name" value="Transcrip_reg_TACO1-like_dom3"/>
</dbReference>
<dbReference type="PANTHER" id="PTHR12532">
    <property type="entry name" value="TRANSLATIONAL ACTIVATOR OF CYTOCHROME C OXIDASE 1"/>
    <property type="match status" value="1"/>
</dbReference>
<comment type="subcellular location">
    <subcellularLocation>
        <location evidence="1">Mitochondrion</location>
    </subcellularLocation>
</comment>
<dbReference type="Pfam" id="PF20772">
    <property type="entry name" value="TACO1_YebC_N"/>
    <property type="match status" value="1"/>
</dbReference>
<protein>
    <submittedName>
        <fullName evidence="5">Transcriptional regulator-domain-containing protein</fullName>
    </submittedName>
</protein>
<dbReference type="FunFam" id="1.10.10.200:FF:000002">
    <property type="entry name" value="Probable transcriptional regulatory protein CLM62_37755"/>
    <property type="match status" value="1"/>
</dbReference>
<accession>A0A1Y2H737</accession>
<dbReference type="EMBL" id="MCFL01000124">
    <property type="protein sequence ID" value="ORZ29824.1"/>
    <property type="molecule type" value="Genomic_DNA"/>
</dbReference>
<dbReference type="OrthoDB" id="2017544at2759"/>
<proteinExistence type="inferred from homology"/>
<feature type="domain" description="TACO1/YebC-like N-terminal" evidence="4">
    <location>
        <begin position="64"/>
        <end position="135"/>
    </location>
</feature>
<dbReference type="InterPro" id="IPR029072">
    <property type="entry name" value="YebC-like"/>
</dbReference>
<evidence type="ECO:0000256" key="1">
    <source>
        <dbReference type="ARBA" id="ARBA00004173"/>
    </source>
</evidence>
<dbReference type="InterPro" id="IPR049083">
    <property type="entry name" value="TACO1_YebC_N"/>
</dbReference>
<comment type="similarity">
    <text evidence="2">Belongs to the TACO1 family.</text>
</comment>
<evidence type="ECO:0000313" key="6">
    <source>
        <dbReference type="Proteomes" id="UP000193411"/>
    </source>
</evidence>
<dbReference type="Gene3D" id="1.10.10.200">
    <property type="match status" value="1"/>
</dbReference>
<dbReference type="Proteomes" id="UP000193411">
    <property type="component" value="Unassembled WGS sequence"/>
</dbReference>
<evidence type="ECO:0000313" key="5">
    <source>
        <dbReference type="EMBL" id="ORZ29824.1"/>
    </source>
</evidence>
<feature type="domain" description="TACO1/YebC-like second and third" evidence="3">
    <location>
        <begin position="143"/>
        <end position="301"/>
    </location>
</feature>
<evidence type="ECO:0000259" key="4">
    <source>
        <dbReference type="Pfam" id="PF20772"/>
    </source>
</evidence>
<organism evidence="5 6">
    <name type="scientific">Catenaria anguillulae PL171</name>
    <dbReference type="NCBI Taxonomy" id="765915"/>
    <lineage>
        <taxon>Eukaryota</taxon>
        <taxon>Fungi</taxon>
        <taxon>Fungi incertae sedis</taxon>
        <taxon>Blastocladiomycota</taxon>
        <taxon>Blastocladiomycetes</taxon>
        <taxon>Blastocladiales</taxon>
        <taxon>Catenariaceae</taxon>
        <taxon>Catenaria</taxon>
    </lineage>
</organism>
<dbReference type="Pfam" id="PF01709">
    <property type="entry name" value="Transcrip_reg"/>
    <property type="match status" value="1"/>
</dbReference>
<name>A0A1Y2H737_9FUNG</name>
<evidence type="ECO:0000259" key="3">
    <source>
        <dbReference type="Pfam" id="PF01709"/>
    </source>
</evidence>
<dbReference type="SUPFAM" id="SSF75625">
    <property type="entry name" value="YebC-like"/>
    <property type="match status" value="1"/>
</dbReference>
<dbReference type="STRING" id="765915.A0A1Y2H737"/>